<dbReference type="Gene3D" id="3.40.50.1700">
    <property type="entry name" value="Glycoside hydrolase family 3 C-terminal domain"/>
    <property type="match status" value="2"/>
</dbReference>
<dbReference type="GO" id="GO:0045493">
    <property type="term" value="P:xylan catabolic process"/>
    <property type="evidence" value="ECO:0007669"/>
    <property type="project" value="InterPro"/>
</dbReference>
<reference evidence="5 6" key="1">
    <citation type="submission" date="2018-08" db="EMBL/GenBank/DDBJ databases">
        <title>A genome reference for cultivated species of the human gut microbiota.</title>
        <authorList>
            <person name="Zou Y."/>
            <person name="Xue W."/>
            <person name="Luo G."/>
        </authorList>
    </citation>
    <scope>NUCLEOTIDE SEQUENCE [LARGE SCALE GENOMIC DNA]</scope>
    <source>
        <strain evidence="5 6">OF03-9BH</strain>
    </source>
</reference>
<dbReference type="Gene3D" id="3.20.20.300">
    <property type="entry name" value="Glycoside hydrolase, family 3, N-terminal domain"/>
    <property type="match status" value="1"/>
</dbReference>
<dbReference type="PRINTS" id="PR00133">
    <property type="entry name" value="GLHYDRLASE3"/>
</dbReference>
<dbReference type="InterPro" id="IPR001764">
    <property type="entry name" value="Glyco_hydro_3_N"/>
</dbReference>
<evidence type="ECO:0000256" key="2">
    <source>
        <dbReference type="ARBA" id="ARBA00022729"/>
    </source>
</evidence>
<dbReference type="InterPro" id="IPR036962">
    <property type="entry name" value="Glyco_hydro_3_N_sf"/>
</dbReference>
<dbReference type="InterPro" id="IPR017853">
    <property type="entry name" value="GH"/>
</dbReference>
<protein>
    <submittedName>
        <fullName evidence="5">Glucan 1,4-alpha-glucosidase</fullName>
    </submittedName>
</protein>
<evidence type="ECO:0000313" key="6">
    <source>
        <dbReference type="Proteomes" id="UP000286075"/>
    </source>
</evidence>
<dbReference type="InterPro" id="IPR044993">
    <property type="entry name" value="BXL"/>
</dbReference>
<dbReference type="EMBL" id="QSCF01000012">
    <property type="protein sequence ID" value="RGX78971.1"/>
    <property type="molecule type" value="Genomic_DNA"/>
</dbReference>
<dbReference type="InterPro" id="IPR013783">
    <property type="entry name" value="Ig-like_fold"/>
</dbReference>
<dbReference type="Pfam" id="PF07691">
    <property type="entry name" value="PA14"/>
    <property type="match status" value="1"/>
</dbReference>
<keyword evidence="3" id="KW-0378">Hydrolase</keyword>
<sequence>MITCNSKILFCLFFIESLMTGISAQQFKYPFQNPKLSTEERVKDLVSRMTLDEKISQMMYQSPAIERLGIPSYNWWNECLHGVARAGQATVFPQGIGMAAAFDDELMFRIADAISDEARAKHHDFVRQGKRGIYQGLTFWTPNINIFRDPRWGRGQETYGEDPFLCGKLALQFVKGLQGNDARYLKTVATIKHFAVHSGPEPLRHEFDAETSEKDLIETYLPAFKEVVENTNVESVMCAYNRFRGEACCGSSELLQEYLRERWGFKGYVVSDCGAIRDFYTDHKVSADAAEASALAVKRGTDLNCGVAYRGLREAVERKLITESEIDQSVMKLFSARFRLGMFDPVDIVPYAQIPMNVVDSEKNRQIALEAAHKSIVLLKNDGILPLKKSVKKIAVIGPTANDDETLWGNYCGYNKNGLTVLQGLQNKMPDAEIRYEAGCELSEDFPQIEPVAADYLFTDVTGQNKGVKAAYYNNPNLWGEPKHVLIEREINNIWWDKAPFTDLPDDNFGASYETFIRIPETGRYALGIEGFYGYKFYVNDSLTFQYGNVHHPRKNFYLRSCEAGEMIKVRIEYRHEIVNHALIKLLWGRADNHVLMKKAVAVARKSDVVILCMGINQNLEGEEMTVKSKGFAGGDRTEIDLPDTQKQLVEAICKLGKPTILVLQNGSPLSIPAEHRKVNAVIEGWYGGQSAGTALADVLLGDYNPSGRLPVTVYQSLEQLPDFEDYSMKGRTYRYFSGRPLYEFGYGLSYTSFRYDNLKLPVRIATNEAVEVSVDITNAGRMDGDEVVQVYISHEGLSFDTPIRSLKGFRRVSLKKGKQRRFVFFLSRMIWLLRLRKDILL</sequence>
<dbReference type="PANTHER" id="PTHR42721">
    <property type="entry name" value="SUGAR HYDROLASE-RELATED"/>
    <property type="match status" value="1"/>
</dbReference>
<accession>A0A413H5Z8</accession>
<organism evidence="5 6">
    <name type="scientific">Bacteroides stercorirosoris</name>
    <dbReference type="NCBI Taxonomy" id="871324"/>
    <lineage>
        <taxon>Bacteria</taxon>
        <taxon>Pseudomonadati</taxon>
        <taxon>Bacteroidota</taxon>
        <taxon>Bacteroidia</taxon>
        <taxon>Bacteroidales</taxon>
        <taxon>Bacteroidaceae</taxon>
        <taxon>Bacteroides</taxon>
    </lineage>
</organism>
<keyword evidence="2" id="KW-0732">Signal</keyword>
<dbReference type="InterPro" id="IPR026891">
    <property type="entry name" value="Fn3-like"/>
</dbReference>
<feature type="domain" description="PA14" evidence="4">
    <location>
        <begin position="463"/>
        <end position="605"/>
    </location>
</feature>
<dbReference type="SUPFAM" id="SSF56988">
    <property type="entry name" value="Anthrax protective antigen"/>
    <property type="match status" value="1"/>
</dbReference>
<dbReference type="Gene3D" id="2.60.40.10">
    <property type="entry name" value="Immunoglobulins"/>
    <property type="match status" value="1"/>
</dbReference>
<dbReference type="Pfam" id="PF01915">
    <property type="entry name" value="Glyco_hydro_3_C"/>
    <property type="match status" value="1"/>
</dbReference>
<dbReference type="SUPFAM" id="SSF52279">
    <property type="entry name" value="Beta-D-glucan exohydrolase, C-terminal domain"/>
    <property type="match status" value="1"/>
</dbReference>
<dbReference type="InterPro" id="IPR036881">
    <property type="entry name" value="Glyco_hydro_3_C_sf"/>
</dbReference>
<proteinExistence type="inferred from homology"/>
<dbReference type="PROSITE" id="PS51820">
    <property type="entry name" value="PA14"/>
    <property type="match status" value="1"/>
</dbReference>
<dbReference type="Pfam" id="PF00933">
    <property type="entry name" value="Glyco_hydro_3"/>
    <property type="match status" value="1"/>
</dbReference>
<dbReference type="OrthoDB" id="9805821at2"/>
<gene>
    <name evidence="5" type="ORF">DXA68_09345</name>
</gene>
<dbReference type="GO" id="GO:0031222">
    <property type="term" value="P:arabinan catabolic process"/>
    <property type="evidence" value="ECO:0007669"/>
    <property type="project" value="TreeGrafter"/>
</dbReference>
<dbReference type="Proteomes" id="UP000286075">
    <property type="component" value="Unassembled WGS sequence"/>
</dbReference>
<dbReference type="GO" id="GO:0046556">
    <property type="term" value="F:alpha-L-arabinofuranosidase activity"/>
    <property type="evidence" value="ECO:0007669"/>
    <property type="project" value="TreeGrafter"/>
</dbReference>
<dbReference type="Pfam" id="PF14310">
    <property type="entry name" value="Fn3-like"/>
    <property type="match status" value="1"/>
</dbReference>
<dbReference type="PANTHER" id="PTHR42721:SF3">
    <property type="entry name" value="BETA-D-XYLOSIDASE 5-RELATED"/>
    <property type="match status" value="1"/>
</dbReference>
<evidence type="ECO:0000256" key="1">
    <source>
        <dbReference type="ARBA" id="ARBA00005336"/>
    </source>
</evidence>
<dbReference type="InterPro" id="IPR002772">
    <property type="entry name" value="Glyco_hydro_3_C"/>
</dbReference>
<name>A0A413H5Z8_9BACE</name>
<dbReference type="SUPFAM" id="SSF51445">
    <property type="entry name" value="(Trans)glycosidases"/>
    <property type="match status" value="1"/>
</dbReference>
<dbReference type="AlphaFoldDB" id="A0A413H5Z8"/>
<dbReference type="GO" id="GO:0009044">
    <property type="term" value="F:xylan 1,4-beta-xylosidase activity"/>
    <property type="evidence" value="ECO:0007669"/>
    <property type="project" value="InterPro"/>
</dbReference>
<dbReference type="InterPro" id="IPR037524">
    <property type="entry name" value="PA14/GLEYA"/>
</dbReference>
<dbReference type="InterPro" id="IPR011658">
    <property type="entry name" value="PA14_dom"/>
</dbReference>
<evidence type="ECO:0000256" key="3">
    <source>
        <dbReference type="ARBA" id="ARBA00022801"/>
    </source>
</evidence>
<evidence type="ECO:0000259" key="4">
    <source>
        <dbReference type="PROSITE" id="PS51820"/>
    </source>
</evidence>
<evidence type="ECO:0000313" key="5">
    <source>
        <dbReference type="EMBL" id="RGX78971.1"/>
    </source>
</evidence>
<comment type="caution">
    <text evidence="5">The sequence shown here is derived from an EMBL/GenBank/DDBJ whole genome shotgun (WGS) entry which is preliminary data.</text>
</comment>
<dbReference type="SMART" id="SM00758">
    <property type="entry name" value="PA14"/>
    <property type="match status" value="1"/>
</dbReference>
<comment type="similarity">
    <text evidence="1">Belongs to the glycosyl hydrolase 3 family.</text>
</comment>